<dbReference type="PANTHER" id="PTHR31299:SF0">
    <property type="entry name" value="ESTERASE, PUTATIVE (AFU_ORTHOLOGUE AFUA_1G05850)-RELATED"/>
    <property type="match status" value="1"/>
</dbReference>
<dbReference type="Gene3D" id="3.40.1660.10">
    <property type="entry name" value="EreA-like (biosynthetic domain)"/>
    <property type="match status" value="1"/>
</dbReference>
<dbReference type="SUPFAM" id="SSF159501">
    <property type="entry name" value="EreA/ChaN-like"/>
    <property type="match status" value="1"/>
</dbReference>
<organism evidence="1 2">
    <name type="scientific">Pontibacter akesuensis</name>
    <dbReference type="NCBI Taxonomy" id="388950"/>
    <lineage>
        <taxon>Bacteria</taxon>
        <taxon>Pseudomonadati</taxon>
        <taxon>Bacteroidota</taxon>
        <taxon>Cytophagia</taxon>
        <taxon>Cytophagales</taxon>
        <taxon>Hymenobacteraceae</taxon>
        <taxon>Pontibacter</taxon>
    </lineage>
</organism>
<dbReference type="CDD" id="cd14728">
    <property type="entry name" value="Ere-like"/>
    <property type="match status" value="1"/>
</dbReference>
<proteinExistence type="predicted"/>
<dbReference type="Gene3D" id="1.20.1440.30">
    <property type="entry name" value="Biosynthetic Protein domain"/>
    <property type="match status" value="1"/>
</dbReference>
<dbReference type="InterPro" id="IPR052036">
    <property type="entry name" value="Hydrolase/PRTase-associated"/>
</dbReference>
<sequence>MDLSGTSTDTAAFHQALARIVSGKSIVGFGEATHGTAEFERAFALITRKLVREQGFNVVVFAEMNFADTWQLNKYVLQDSGETEVGFHTPYTFLQEDRLQLIEWIHAYNRGKPAHEKVWFMGADVNTPNGAAHNALLYCSENDISLPTETRAALTAIAQLPLYSQAEALRDSTSLKNILAKLAPLYQLVQQHASQQDSLDLRQLWLAQSIASLNSALKSYYAVSHTEDPFRDSTMYSNLKWVLAQRPDAKMLVYAHNKHIEKKLGISDLSPDLARLGWHINQHHQKAFAVIGTEAWKGKYVYSAEGEATDIVNKAGKIGTTLAKATATPVGLIHLNATPELTDFFNRKHTITVGIASPASMYSRTKELAEAFDAILYVRESSPIKIRELYGFNLALELDRAKHANMLKSNSLILAGATSYTTLDSYQPGKGVKFTVNFLNKDKELISFKAAPVLPDSKLDHEFVFPDATAYVLLSFTGEKVQEFSLADLTINGIPAKEKDLILSSKSYKKSYYKGNNMQATSPTVIRVSL</sequence>
<keyword evidence="2" id="KW-1185">Reference proteome</keyword>
<dbReference type="EMBL" id="FPCA01000002">
    <property type="protein sequence ID" value="SFU68896.1"/>
    <property type="molecule type" value="Genomic_DNA"/>
</dbReference>
<evidence type="ECO:0000313" key="1">
    <source>
        <dbReference type="EMBL" id="SFU68896.1"/>
    </source>
</evidence>
<accession>A0A1I7I7Y9</accession>
<dbReference type="Gene3D" id="3.30.1870.10">
    <property type="entry name" value="EreA-like, domain 2"/>
    <property type="match status" value="1"/>
</dbReference>
<reference evidence="2" key="1">
    <citation type="submission" date="2016-10" db="EMBL/GenBank/DDBJ databases">
        <authorList>
            <person name="Varghese N."/>
        </authorList>
    </citation>
    <scope>NUCLEOTIDE SEQUENCE [LARGE SCALE GENOMIC DNA]</scope>
    <source>
        <strain evidence="2">DSM 18820</strain>
    </source>
</reference>
<dbReference type="GO" id="GO:0046677">
    <property type="term" value="P:response to antibiotic"/>
    <property type="evidence" value="ECO:0007669"/>
    <property type="project" value="InterPro"/>
</dbReference>
<dbReference type="Proteomes" id="UP000182491">
    <property type="component" value="Unassembled WGS sequence"/>
</dbReference>
<evidence type="ECO:0000313" key="2">
    <source>
        <dbReference type="Proteomes" id="UP000182491"/>
    </source>
</evidence>
<dbReference type="PANTHER" id="PTHR31299">
    <property type="entry name" value="ESTERASE, PUTATIVE (AFU_ORTHOLOGUE AFUA_1G05850)-RELATED"/>
    <property type="match status" value="1"/>
</dbReference>
<dbReference type="InterPro" id="IPR007815">
    <property type="entry name" value="Emycin_Estase"/>
</dbReference>
<name>A0A1I7I7Y9_9BACT</name>
<dbReference type="Pfam" id="PF05139">
    <property type="entry name" value="Erythro_esteras"/>
    <property type="match status" value="1"/>
</dbReference>
<protein>
    <submittedName>
        <fullName evidence="1">Erythromycin esterase homolog</fullName>
    </submittedName>
</protein>
<gene>
    <name evidence="1" type="ORF">SAMN04487941_1983</name>
</gene>
<dbReference type="STRING" id="388950.GCA_001611675_01559"/>
<dbReference type="AlphaFoldDB" id="A0A1I7I7Y9"/>